<proteinExistence type="predicted"/>
<keyword evidence="2" id="KW-1185">Reference proteome</keyword>
<protein>
    <submittedName>
        <fullName evidence="1">Uncharacterized protein</fullName>
    </submittedName>
</protein>
<sequence length="39" mass="4224">MLNFQVRLRYVALTPTLGIDLVVIPCGGARGEHDAENIA</sequence>
<dbReference type="EMBL" id="FOVJ01000001">
    <property type="protein sequence ID" value="SFN41428.1"/>
    <property type="molecule type" value="Genomic_DNA"/>
</dbReference>
<dbReference type="AlphaFoldDB" id="A0A1I4YTQ5"/>
<dbReference type="Proteomes" id="UP000183107">
    <property type="component" value="Unassembled WGS sequence"/>
</dbReference>
<accession>A0A1I4YTQ5</accession>
<reference evidence="2" key="1">
    <citation type="submission" date="2016-10" db="EMBL/GenBank/DDBJ databases">
        <authorList>
            <person name="Varghese N."/>
        </authorList>
    </citation>
    <scope>NUCLEOTIDE SEQUENCE [LARGE SCALE GENOMIC DNA]</scope>
    <source>
        <strain evidence="2">Nsp8</strain>
    </source>
</reference>
<name>A0A1I4YTQ5_9PROT</name>
<gene>
    <name evidence="1" type="ORF">SAMN05216386_0883</name>
</gene>
<evidence type="ECO:0000313" key="2">
    <source>
        <dbReference type="Proteomes" id="UP000183107"/>
    </source>
</evidence>
<organism evidence="1 2">
    <name type="scientific">Nitrosospira briensis</name>
    <dbReference type="NCBI Taxonomy" id="35799"/>
    <lineage>
        <taxon>Bacteria</taxon>
        <taxon>Pseudomonadati</taxon>
        <taxon>Pseudomonadota</taxon>
        <taxon>Betaproteobacteria</taxon>
        <taxon>Nitrosomonadales</taxon>
        <taxon>Nitrosomonadaceae</taxon>
        <taxon>Nitrosospira</taxon>
    </lineage>
</organism>
<evidence type="ECO:0000313" key="1">
    <source>
        <dbReference type="EMBL" id="SFN41428.1"/>
    </source>
</evidence>